<evidence type="ECO:0000313" key="3">
    <source>
        <dbReference type="Proteomes" id="UP001434337"/>
    </source>
</evidence>
<gene>
    <name evidence="2" type="ORF">PCC79_07930</name>
</gene>
<dbReference type="PANTHER" id="PTHR33490">
    <property type="entry name" value="BLR5614 PROTEIN-RELATED"/>
    <property type="match status" value="1"/>
</dbReference>
<reference evidence="2 3" key="1">
    <citation type="journal article" date="2023" name="Environ Microbiome">
        <title>A coral-associated actinobacterium mitigates coral bleaching under heat stress.</title>
        <authorList>
            <person name="Li J."/>
            <person name="Zou Y."/>
            <person name="Li Q."/>
            <person name="Zhang J."/>
            <person name="Bourne D.G."/>
            <person name="Lyu Y."/>
            <person name="Liu C."/>
            <person name="Zhang S."/>
        </authorList>
    </citation>
    <scope>NUCLEOTIDE SEQUENCE [LARGE SCALE GENOMIC DNA]</scope>
    <source>
        <strain evidence="2 3">SCSIO 13291</strain>
    </source>
</reference>
<dbReference type="SUPFAM" id="SSF54001">
    <property type="entry name" value="Cysteine proteinases"/>
    <property type="match status" value="1"/>
</dbReference>
<proteinExistence type="predicted"/>
<dbReference type="InterPro" id="IPR002931">
    <property type="entry name" value="Transglutaminase-like"/>
</dbReference>
<dbReference type="SMART" id="SM00460">
    <property type="entry name" value="TGc"/>
    <property type="match status" value="1"/>
</dbReference>
<evidence type="ECO:0000313" key="2">
    <source>
        <dbReference type="EMBL" id="WZX00098.1"/>
    </source>
</evidence>
<dbReference type="Gene3D" id="3.10.620.30">
    <property type="match status" value="1"/>
</dbReference>
<dbReference type="Pfam" id="PF01841">
    <property type="entry name" value="Transglut_core"/>
    <property type="match status" value="1"/>
</dbReference>
<organism evidence="2 3">
    <name type="scientific">Propioniciclava soli</name>
    <dbReference type="NCBI Taxonomy" id="2775081"/>
    <lineage>
        <taxon>Bacteria</taxon>
        <taxon>Bacillati</taxon>
        <taxon>Actinomycetota</taxon>
        <taxon>Actinomycetes</taxon>
        <taxon>Propionibacteriales</taxon>
        <taxon>Propionibacteriaceae</taxon>
        <taxon>Propioniciclava</taxon>
    </lineage>
</organism>
<dbReference type="Proteomes" id="UP001434337">
    <property type="component" value="Chromosome"/>
</dbReference>
<name>A0ABZ3CEZ2_9ACTN</name>
<accession>A0ABZ3CEZ2</accession>
<sequence>MSAPERNAPDHYAPHRYEVRHETAYTYELDVTSSFGRACLRPRETAYQRILTHEISVSPEPDVLDEHTDLFGNHSHYVEIQTPHTSLVVTKRSTVLVEFDRVDLDGLNAMTVAEAAAAVAADETVDPLERAIFSLPSELVELSPPVHAFAQTLLWPERGLGDAIRAMYHDIYTDFTYSKGATSVKTTLPELLESRAGVCQDFAHLAVGCFRAVGLPARYVSGYIETYAPPGQQKLAGSDATHAWASVMIPGGRWVDLDPTNDHLADSRYITTAWGRDFRDVSPLKGVIFTEGKRSTLKVGVDVIPIPDPTG</sequence>
<dbReference type="RefSeq" id="WP_232547994.1">
    <property type="nucleotide sequence ID" value="NZ_CP115965.1"/>
</dbReference>
<evidence type="ECO:0000259" key="1">
    <source>
        <dbReference type="SMART" id="SM00460"/>
    </source>
</evidence>
<dbReference type="InterPro" id="IPR038765">
    <property type="entry name" value="Papain-like_cys_pep_sf"/>
</dbReference>
<keyword evidence="3" id="KW-1185">Reference proteome</keyword>
<dbReference type="EMBL" id="CP115965">
    <property type="protein sequence ID" value="WZX00098.1"/>
    <property type="molecule type" value="Genomic_DNA"/>
</dbReference>
<dbReference type="InterPro" id="IPR013589">
    <property type="entry name" value="Bac_transglu_N"/>
</dbReference>
<feature type="domain" description="Transglutaminase-like" evidence="1">
    <location>
        <begin position="191"/>
        <end position="261"/>
    </location>
</feature>
<dbReference type="Pfam" id="PF08379">
    <property type="entry name" value="Bact_transglu_N"/>
    <property type="match status" value="1"/>
</dbReference>
<protein>
    <submittedName>
        <fullName evidence="2">Transglutaminase family protein</fullName>
    </submittedName>
</protein>
<dbReference type="PANTHER" id="PTHR33490:SF7">
    <property type="entry name" value="BLR2979 PROTEIN"/>
    <property type="match status" value="1"/>
</dbReference>